<sequence>MGSRIEAASSRGDINGASAAPKQTHAGTGASVLTTADMKTNALVIWTCSLVISLLIDYCHAQKLNIHWGPQSMMYLKGKYGKRFVSEDDSRVWRGGLNSLHALLKDLQRLQLLDFRRTNTVLNSDKSLLHCLRRR</sequence>
<reference evidence="2 3" key="1">
    <citation type="submission" date="2018-11" db="EMBL/GenBank/DDBJ databases">
        <authorList>
            <person name="Lopez-Roques C."/>
            <person name="Donnadieu C."/>
            <person name="Bouchez O."/>
            <person name="Klopp C."/>
            <person name="Cabau C."/>
            <person name="Zahm M."/>
        </authorList>
    </citation>
    <scope>NUCLEOTIDE SEQUENCE [LARGE SCALE GENOMIC DNA]</scope>
    <source>
        <strain evidence="2">RS831</strain>
        <tissue evidence="2">Whole body</tissue>
    </source>
</reference>
<dbReference type="Pfam" id="PF15171">
    <property type="entry name" value="Spexin"/>
    <property type="match status" value="1"/>
</dbReference>
<evidence type="ECO:0000313" key="3">
    <source>
        <dbReference type="Proteomes" id="UP000283210"/>
    </source>
</evidence>
<dbReference type="GO" id="GO:0005184">
    <property type="term" value="F:neuropeptide hormone activity"/>
    <property type="evidence" value="ECO:0007669"/>
    <property type="project" value="InterPro"/>
</dbReference>
<dbReference type="Proteomes" id="UP000283210">
    <property type="component" value="Chromosome 6"/>
</dbReference>
<evidence type="ECO:0000256" key="1">
    <source>
        <dbReference type="SAM" id="MobiDB-lite"/>
    </source>
</evidence>
<dbReference type="InterPro" id="IPR028126">
    <property type="entry name" value="Spexin"/>
</dbReference>
<dbReference type="OrthoDB" id="8908244at2759"/>
<gene>
    <name evidence="2" type="ORF">OJAV_G00052000</name>
</gene>
<protein>
    <submittedName>
        <fullName evidence="2">Uncharacterized protein</fullName>
    </submittedName>
</protein>
<organism evidence="2 3">
    <name type="scientific">Oryzias javanicus</name>
    <name type="common">Javanese ricefish</name>
    <name type="synonym">Aplocheilus javanicus</name>
    <dbReference type="NCBI Taxonomy" id="123683"/>
    <lineage>
        <taxon>Eukaryota</taxon>
        <taxon>Metazoa</taxon>
        <taxon>Chordata</taxon>
        <taxon>Craniata</taxon>
        <taxon>Vertebrata</taxon>
        <taxon>Euteleostomi</taxon>
        <taxon>Actinopterygii</taxon>
        <taxon>Neopterygii</taxon>
        <taxon>Teleostei</taxon>
        <taxon>Neoteleostei</taxon>
        <taxon>Acanthomorphata</taxon>
        <taxon>Ovalentaria</taxon>
        <taxon>Atherinomorphae</taxon>
        <taxon>Beloniformes</taxon>
        <taxon>Adrianichthyidae</taxon>
        <taxon>Oryziinae</taxon>
        <taxon>Oryzias</taxon>
    </lineage>
</organism>
<evidence type="ECO:0000313" key="2">
    <source>
        <dbReference type="EMBL" id="RVE71441.1"/>
    </source>
</evidence>
<name>A0A437D9K2_ORYJA</name>
<accession>A0A437D9K2</accession>
<dbReference type="EMBL" id="CM012442">
    <property type="protein sequence ID" value="RVE71441.1"/>
    <property type="molecule type" value="Genomic_DNA"/>
</dbReference>
<feature type="region of interest" description="Disordered" evidence="1">
    <location>
        <begin position="1"/>
        <end position="24"/>
    </location>
</feature>
<proteinExistence type="predicted"/>
<dbReference type="AlphaFoldDB" id="A0A437D9K2"/>
<reference evidence="2 3" key="2">
    <citation type="submission" date="2019-01" db="EMBL/GenBank/DDBJ databases">
        <title>A chromosome length genome reference of the Java medaka (oryzias javanicus).</title>
        <authorList>
            <person name="Herpin A."/>
            <person name="Takehana Y."/>
            <person name="Naruse K."/>
            <person name="Ansai S."/>
            <person name="Kawaguchi M."/>
        </authorList>
    </citation>
    <scope>NUCLEOTIDE SEQUENCE [LARGE SCALE GENOMIC DNA]</scope>
    <source>
        <strain evidence="2">RS831</strain>
        <tissue evidence="2">Whole body</tissue>
    </source>
</reference>
<keyword evidence="3" id="KW-1185">Reference proteome</keyword>